<feature type="coiled-coil region" evidence="8">
    <location>
        <begin position="9"/>
        <end position="36"/>
    </location>
</feature>
<dbReference type="InterPro" id="IPR011599">
    <property type="entry name" value="PFD_alpha_archaea"/>
</dbReference>
<dbReference type="Gene3D" id="1.10.287.370">
    <property type="match status" value="1"/>
</dbReference>
<dbReference type="InterPro" id="IPR009053">
    <property type="entry name" value="Prefoldin"/>
</dbReference>
<comment type="caution">
    <text evidence="10">The sequence shown here is derived from an EMBL/GenBank/DDBJ whole genome shotgun (WGS) entry which is preliminary data.</text>
</comment>
<evidence type="ECO:0000313" key="11">
    <source>
        <dbReference type="Proteomes" id="UP000284763"/>
    </source>
</evidence>
<dbReference type="RefSeq" id="WP_259132970.1">
    <property type="nucleotide sequence ID" value="NZ_JANUCS010000001.1"/>
</dbReference>
<accession>A0A3R7VY52</accession>
<comment type="subunit">
    <text evidence="2 6">Heterohexamer of two alpha and four beta subunits.</text>
</comment>
<organism evidence="10 11">
    <name type="scientific">Methanosalsum natronophilum</name>
    <dbReference type="NCBI Taxonomy" id="768733"/>
    <lineage>
        <taxon>Archaea</taxon>
        <taxon>Methanobacteriati</taxon>
        <taxon>Methanobacteriota</taxon>
        <taxon>Stenosarchaea group</taxon>
        <taxon>Methanomicrobia</taxon>
        <taxon>Methanosarcinales</taxon>
        <taxon>Methanosarcinaceae</taxon>
        <taxon>Methanosalsum</taxon>
    </lineage>
</organism>
<evidence type="ECO:0000256" key="3">
    <source>
        <dbReference type="ARBA" id="ARBA00022490"/>
    </source>
</evidence>
<name>A0A3R7VY52_9EURY</name>
<dbReference type="GO" id="GO:0051082">
    <property type="term" value="F:unfolded protein binding"/>
    <property type="evidence" value="ECO:0007669"/>
    <property type="project" value="UniProtKB-UniRule"/>
</dbReference>
<dbReference type="PANTHER" id="PTHR12674">
    <property type="entry name" value="PREFOLDIN SUBUNIT 5"/>
    <property type="match status" value="1"/>
</dbReference>
<comment type="similarity">
    <text evidence="1">Belongs to the prefoldin subunit alpha family.</text>
</comment>
<keyword evidence="3 6" id="KW-0963">Cytoplasm</keyword>
<dbReference type="GO" id="GO:0005737">
    <property type="term" value="C:cytoplasm"/>
    <property type="evidence" value="ECO:0007669"/>
    <property type="project" value="UniProtKB-SubCell"/>
</dbReference>
<evidence type="ECO:0000256" key="1">
    <source>
        <dbReference type="ARBA" id="ARBA00010048"/>
    </source>
</evidence>
<protein>
    <recommendedName>
        <fullName evidence="6 7">Prefoldin subunit alpha</fullName>
    </recommendedName>
    <alternativeName>
        <fullName evidence="6">GimC subunit alpha</fullName>
    </alternativeName>
</protein>
<evidence type="ECO:0000256" key="9">
    <source>
        <dbReference type="SAM" id="MobiDB-lite"/>
    </source>
</evidence>
<evidence type="ECO:0000256" key="4">
    <source>
        <dbReference type="ARBA" id="ARBA00023186"/>
    </source>
</evidence>
<keyword evidence="4 6" id="KW-0143">Chaperone</keyword>
<feature type="compositionally biased region" description="Low complexity" evidence="9">
    <location>
        <begin position="133"/>
        <end position="149"/>
    </location>
</feature>
<dbReference type="SUPFAM" id="SSF46579">
    <property type="entry name" value="Prefoldin"/>
    <property type="match status" value="1"/>
</dbReference>
<dbReference type="GO" id="GO:0006457">
    <property type="term" value="P:protein folding"/>
    <property type="evidence" value="ECO:0007669"/>
    <property type="project" value="UniProtKB-UniRule"/>
</dbReference>
<proteinExistence type="inferred from homology"/>
<gene>
    <name evidence="6" type="primary">pfdA</name>
    <name evidence="10" type="ORF">D5R95_05410</name>
</gene>
<dbReference type="Proteomes" id="UP000284763">
    <property type="component" value="Unassembled WGS sequence"/>
</dbReference>
<evidence type="ECO:0000256" key="8">
    <source>
        <dbReference type="SAM" id="Coils"/>
    </source>
</evidence>
<dbReference type="HAMAP" id="MF_00308">
    <property type="entry name" value="PfdA"/>
    <property type="match status" value="1"/>
</dbReference>
<dbReference type="AlphaFoldDB" id="A0A3R7VY52"/>
<dbReference type="EMBL" id="QZAB01000339">
    <property type="protein sequence ID" value="RQD85162.1"/>
    <property type="molecule type" value="Genomic_DNA"/>
</dbReference>
<comment type="similarity">
    <text evidence="6">Belongs to the prefoldin alpha subunit family.</text>
</comment>
<dbReference type="CDD" id="cd23160">
    <property type="entry name" value="Prefoldin_alpha_GimC"/>
    <property type="match status" value="1"/>
</dbReference>
<comment type="function">
    <text evidence="5 6">Molecular chaperone capable of stabilizing a range of proteins. Seems to fulfill an ATP-independent, HSP70-like function in archaeal de novo protein folding.</text>
</comment>
<feature type="region of interest" description="Disordered" evidence="9">
    <location>
        <begin position="130"/>
        <end position="149"/>
    </location>
</feature>
<evidence type="ECO:0000256" key="2">
    <source>
        <dbReference type="ARBA" id="ARBA00011716"/>
    </source>
</evidence>
<dbReference type="NCBIfam" id="TIGR00293">
    <property type="entry name" value="prefoldin subunit alpha"/>
    <property type="match status" value="1"/>
</dbReference>
<evidence type="ECO:0000256" key="6">
    <source>
        <dbReference type="HAMAP-Rule" id="MF_00308"/>
    </source>
</evidence>
<keyword evidence="8" id="KW-0175">Coiled coil</keyword>
<comment type="subcellular location">
    <subcellularLocation>
        <location evidence="6">Cytoplasm</location>
    </subcellularLocation>
</comment>
<reference evidence="10 11" key="1">
    <citation type="submission" date="2018-08" db="EMBL/GenBank/DDBJ databases">
        <title>The metabolism and importance of syntrophic acetate oxidation coupled to methane or sulfide production in haloalkaline environments.</title>
        <authorList>
            <person name="Timmers P.H.A."/>
            <person name="Vavourakis C.D."/>
            <person name="Sorokin D.Y."/>
            <person name="Sinninghe Damste J.S."/>
            <person name="Muyzer G."/>
            <person name="Stams A.J.M."/>
            <person name="Plugge C.M."/>
        </authorList>
    </citation>
    <scope>NUCLEOTIDE SEQUENCE [LARGE SCALE GENOMIC DNA]</scope>
    <source>
        <strain evidence="10">MSAO_Arc3</strain>
    </source>
</reference>
<dbReference type="GO" id="GO:0016272">
    <property type="term" value="C:prefoldin complex"/>
    <property type="evidence" value="ECO:0007669"/>
    <property type="project" value="UniProtKB-UniRule"/>
</dbReference>
<dbReference type="Pfam" id="PF02996">
    <property type="entry name" value="Prefoldin"/>
    <property type="match status" value="1"/>
</dbReference>
<sequence length="149" mass="16900">MSQMNEQDARNLLAQHREYKARVETLYQQINAVQSQIDECTSALNTINELKEINDELDTMVPIGAGSYLHAKLTKPDTVVVNIGAGISVEKTVENAIKTLNRRKDDLTKTVEQLQSSMNQLTKSIEEIENKFQDYSQSQQRQPPQYSGQ</sequence>
<evidence type="ECO:0000256" key="7">
    <source>
        <dbReference type="NCBIfam" id="TIGR00293"/>
    </source>
</evidence>
<dbReference type="PANTHER" id="PTHR12674:SF4">
    <property type="entry name" value="PREFOLDIN SUBUNIT ALPHA 2"/>
    <property type="match status" value="1"/>
</dbReference>
<evidence type="ECO:0000313" key="10">
    <source>
        <dbReference type="EMBL" id="RQD85162.1"/>
    </source>
</evidence>
<evidence type="ECO:0000256" key="5">
    <source>
        <dbReference type="ARBA" id="ARBA00025077"/>
    </source>
</evidence>
<dbReference type="InterPro" id="IPR004127">
    <property type="entry name" value="Prefoldin_subunit_alpha"/>
</dbReference>